<keyword evidence="2 6" id="KW-0812">Transmembrane</keyword>
<evidence type="ECO:0000256" key="6">
    <source>
        <dbReference type="SAM" id="Phobius"/>
    </source>
</evidence>
<feature type="transmembrane region" description="Helical" evidence="6">
    <location>
        <begin position="12"/>
        <end position="31"/>
    </location>
</feature>
<keyword evidence="9" id="KW-1185">Reference proteome</keyword>
<evidence type="ECO:0000256" key="3">
    <source>
        <dbReference type="ARBA" id="ARBA00022989"/>
    </source>
</evidence>
<feature type="domain" description="Rhodopsin" evidence="7">
    <location>
        <begin position="27"/>
        <end position="275"/>
    </location>
</feature>
<feature type="transmembrane region" description="Helical" evidence="6">
    <location>
        <begin position="170"/>
        <end position="195"/>
    </location>
</feature>
<comment type="similarity">
    <text evidence="5">Belongs to the SAT4 family.</text>
</comment>
<protein>
    <recommendedName>
        <fullName evidence="7">Rhodopsin domain-containing protein</fullName>
    </recommendedName>
</protein>
<evidence type="ECO:0000256" key="5">
    <source>
        <dbReference type="ARBA" id="ARBA00038359"/>
    </source>
</evidence>
<organism evidence="8 9">
    <name type="scientific">Corynespora cassiicola Philippines</name>
    <dbReference type="NCBI Taxonomy" id="1448308"/>
    <lineage>
        <taxon>Eukaryota</taxon>
        <taxon>Fungi</taxon>
        <taxon>Dikarya</taxon>
        <taxon>Ascomycota</taxon>
        <taxon>Pezizomycotina</taxon>
        <taxon>Dothideomycetes</taxon>
        <taxon>Pleosporomycetidae</taxon>
        <taxon>Pleosporales</taxon>
        <taxon>Corynesporascaceae</taxon>
        <taxon>Corynespora</taxon>
    </lineage>
</organism>
<dbReference type="PANTHER" id="PTHR33048">
    <property type="entry name" value="PTH11-LIKE INTEGRAL MEMBRANE PROTEIN (AFU_ORTHOLOGUE AFUA_5G11245)"/>
    <property type="match status" value="1"/>
</dbReference>
<dbReference type="Pfam" id="PF20684">
    <property type="entry name" value="Fung_rhodopsin"/>
    <property type="match status" value="1"/>
</dbReference>
<feature type="transmembrane region" description="Helical" evidence="6">
    <location>
        <begin position="128"/>
        <end position="150"/>
    </location>
</feature>
<dbReference type="GO" id="GO:0016020">
    <property type="term" value="C:membrane"/>
    <property type="evidence" value="ECO:0007669"/>
    <property type="project" value="UniProtKB-SubCell"/>
</dbReference>
<feature type="transmembrane region" description="Helical" evidence="6">
    <location>
        <begin position="207"/>
        <end position="230"/>
    </location>
</feature>
<proteinExistence type="inferred from homology"/>
<dbReference type="InterPro" id="IPR049326">
    <property type="entry name" value="Rhodopsin_dom_fungi"/>
</dbReference>
<evidence type="ECO:0000256" key="1">
    <source>
        <dbReference type="ARBA" id="ARBA00004141"/>
    </source>
</evidence>
<comment type="subcellular location">
    <subcellularLocation>
        <location evidence="1">Membrane</location>
        <topology evidence="1">Multi-pass membrane protein</topology>
    </subcellularLocation>
</comment>
<dbReference type="AlphaFoldDB" id="A0A2T2NRM9"/>
<dbReference type="PANTHER" id="PTHR33048:SF134">
    <property type="entry name" value="INTEGRAL MEMBRANE PROTEIN"/>
    <property type="match status" value="1"/>
</dbReference>
<evidence type="ECO:0000313" key="9">
    <source>
        <dbReference type="Proteomes" id="UP000240883"/>
    </source>
</evidence>
<dbReference type="EMBL" id="KZ678134">
    <property type="protein sequence ID" value="PSN68087.1"/>
    <property type="molecule type" value="Genomic_DNA"/>
</dbReference>
<evidence type="ECO:0000259" key="7">
    <source>
        <dbReference type="Pfam" id="PF20684"/>
    </source>
</evidence>
<dbReference type="InterPro" id="IPR052337">
    <property type="entry name" value="SAT4-like"/>
</dbReference>
<sequence length="340" mass="38213">MKHNYSKEMMIILALIFLSLPFLFVALRIWAKIVTHRIALDDYLTLAALVISTTCCSLQLVTAIYGHLGQHQPLDDESEPIMDDPGLIIFQSTKFVLNTISVVGLGLVKASILVLYKKIFDVRKFRIAVHVVLAFVVGWTVSFFFSHLFTCYPITVFIEPYYGNNCVKTVPMFLAVLFTDVLADIIILVLPIPMVMSIKLEPKQKMAAIGMFMLGASVVAVSVTRVIATFSVAREYLKHPDDVIYYTAPIFFWTNIELSLAIVCACLPTLRPLYSHLISRPINTNHSSGYGYSSSTRAGTRYEDVEEMELPLYDKDLSVLPSNRVHFGSNTRCMDNEFVG</sequence>
<dbReference type="OrthoDB" id="5391602at2759"/>
<feature type="transmembrane region" description="Helical" evidence="6">
    <location>
        <begin position="95"/>
        <end position="116"/>
    </location>
</feature>
<feature type="transmembrane region" description="Helical" evidence="6">
    <location>
        <begin position="250"/>
        <end position="270"/>
    </location>
</feature>
<evidence type="ECO:0000313" key="8">
    <source>
        <dbReference type="EMBL" id="PSN68087.1"/>
    </source>
</evidence>
<name>A0A2T2NRM9_CORCC</name>
<gene>
    <name evidence="8" type="ORF">BS50DRAFT_665666</name>
</gene>
<keyword evidence="3 6" id="KW-1133">Transmembrane helix</keyword>
<evidence type="ECO:0000256" key="4">
    <source>
        <dbReference type="ARBA" id="ARBA00023136"/>
    </source>
</evidence>
<reference evidence="8 9" key="1">
    <citation type="journal article" date="2018" name="Front. Microbiol.">
        <title>Genome-Wide Analysis of Corynespora cassiicola Leaf Fall Disease Putative Effectors.</title>
        <authorList>
            <person name="Lopez D."/>
            <person name="Ribeiro S."/>
            <person name="Label P."/>
            <person name="Fumanal B."/>
            <person name="Venisse J.S."/>
            <person name="Kohler A."/>
            <person name="de Oliveira R.R."/>
            <person name="Labutti K."/>
            <person name="Lipzen A."/>
            <person name="Lail K."/>
            <person name="Bauer D."/>
            <person name="Ohm R.A."/>
            <person name="Barry K.W."/>
            <person name="Spatafora J."/>
            <person name="Grigoriev I.V."/>
            <person name="Martin F.M."/>
            <person name="Pujade-Renaud V."/>
        </authorList>
    </citation>
    <scope>NUCLEOTIDE SEQUENCE [LARGE SCALE GENOMIC DNA]</scope>
    <source>
        <strain evidence="8 9">Philippines</strain>
    </source>
</reference>
<feature type="transmembrane region" description="Helical" evidence="6">
    <location>
        <begin position="43"/>
        <end position="65"/>
    </location>
</feature>
<evidence type="ECO:0000256" key="2">
    <source>
        <dbReference type="ARBA" id="ARBA00022692"/>
    </source>
</evidence>
<dbReference type="Proteomes" id="UP000240883">
    <property type="component" value="Unassembled WGS sequence"/>
</dbReference>
<keyword evidence="4 6" id="KW-0472">Membrane</keyword>
<accession>A0A2T2NRM9</accession>